<dbReference type="InterPro" id="IPR006664">
    <property type="entry name" value="OMP_bac"/>
</dbReference>
<proteinExistence type="predicted"/>
<keyword evidence="9" id="KW-1185">Reference proteome</keyword>
<dbReference type="PROSITE" id="PS51123">
    <property type="entry name" value="OMPA_2"/>
    <property type="match status" value="1"/>
</dbReference>
<evidence type="ECO:0000256" key="2">
    <source>
        <dbReference type="ARBA" id="ARBA00022729"/>
    </source>
</evidence>
<gene>
    <name evidence="8" type="ordered locus">SGRA_2433</name>
</gene>
<name>H6L4Y6_SAPGL</name>
<dbReference type="InterPro" id="IPR028974">
    <property type="entry name" value="TSP_type-3_rpt"/>
</dbReference>
<feature type="signal peptide" evidence="6">
    <location>
        <begin position="1"/>
        <end position="22"/>
    </location>
</feature>
<dbReference type="Proteomes" id="UP000007519">
    <property type="component" value="Chromosome"/>
</dbReference>
<dbReference type="RefSeq" id="WP_015692774.1">
    <property type="nucleotide sequence ID" value="NC_016940.1"/>
</dbReference>
<dbReference type="PANTHER" id="PTHR30329:SF21">
    <property type="entry name" value="LIPOPROTEIN YIAD-RELATED"/>
    <property type="match status" value="1"/>
</dbReference>
<protein>
    <submittedName>
        <fullName evidence="8">OmpA/MotB domain protein</fullName>
    </submittedName>
</protein>
<comment type="subcellular location">
    <subcellularLocation>
        <location evidence="1">Cell outer membrane</location>
    </subcellularLocation>
</comment>
<dbReference type="SUPFAM" id="SSF103088">
    <property type="entry name" value="OmpA-like"/>
    <property type="match status" value="1"/>
</dbReference>
<evidence type="ECO:0000256" key="6">
    <source>
        <dbReference type="SAM" id="SignalP"/>
    </source>
</evidence>
<accession>H6L4Y6</accession>
<keyword evidence="2 6" id="KW-0732">Signal</keyword>
<dbReference type="Pfam" id="PF02412">
    <property type="entry name" value="TSP_3"/>
    <property type="match status" value="2"/>
</dbReference>
<dbReference type="InterPro" id="IPR036737">
    <property type="entry name" value="OmpA-like_sf"/>
</dbReference>
<sequence>MKQFSYLLLLALLVYNGSNLQAQSARNPWGLGIYPGAYSFYALEGTDLFAPEKYGTGVELSLMRRIGSYFDLGVETNFARLAHPLDSASALAADQGNYGNRSNFLSGQMALRFRLDGGIMDKNSAFVPFFKVGVGGSSYGDFANWSLYVPVGLGFHYHLPKTPLTITAQSNYNPHFLLPDGQEMIGVLHHSIGLTVQLGKTQKKTDNTEFIELAKQEGPKAPDRDYDGVPDENDLCPDIYGSQKTMGCPDSDGDGIKDIDDKCPQQAGFANLEGCADSDYDGIIDPEDNCPDIYSENENGCPDGMGGGEDADGDGIADADDLCPNEAGSFTANGCPDADGDGVQDALDICPDYYGTDEYAGCPMPKKQLDSLKALVDAVRTQSDFNEKGYTTTNGGKTIQDKFGNVLEIDVDGNIMNAKTEEKLTTTGGYRLEKGQILNENDEVMNIGDDGFLYANGQKVDTENNLWAWGSNPDPSGARTGGISLGNPVSDKFANSNLTGYAPVKQLSPQEAAYCQQLDLSELRAAIYFDYDAGQADANSLRALNRIVEAMRRCAILELQVAGHADADGSEVYNLELSERRAKSILRYISGAGVDDRRLKFNAYGERYPIAPNVEGSKSKNRRAEIRVQRAY</sequence>
<feature type="domain" description="OmpA-like" evidence="7">
    <location>
        <begin position="516"/>
        <end position="632"/>
    </location>
</feature>
<dbReference type="Pfam" id="PF00691">
    <property type="entry name" value="OmpA"/>
    <property type="match status" value="1"/>
</dbReference>
<evidence type="ECO:0000313" key="9">
    <source>
        <dbReference type="Proteomes" id="UP000007519"/>
    </source>
</evidence>
<dbReference type="STRING" id="984262.SGRA_2433"/>
<dbReference type="InterPro" id="IPR003367">
    <property type="entry name" value="Thrombospondin_3-like_rpt"/>
</dbReference>
<keyword evidence="3 5" id="KW-0472">Membrane</keyword>
<dbReference type="KEGG" id="sgn:SGRA_2433"/>
<evidence type="ECO:0000256" key="4">
    <source>
        <dbReference type="ARBA" id="ARBA00023237"/>
    </source>
</evidence>
<feature type="chain" id="PRO_5003603951" evidence="6">
    <location>
        <begin position="23"/>
        <end position="632"/>
    </location>
</feature>
<evidence type="ECO:0000313" key="8">
    <source>
        <dbReference type="EMBL" id="AFC25161.1"/>
    </source>
</evidence>
<dbReference type="Gene3D" id="4.10.1080.10">
    <property type="entry name" value="TSP type-3 repeat"/>
    <property type="match status" value="1"/>
</dbReference>
<dbReference type="SUPFAM" id="SSF103647">
    <property type="entry name" value="TSP type-3 repeat"/>
    <property type="match status" value="2"/>
</dbReference>
<dbReference type="HOGENOM" id="CLU_432685_0_0_10"/>
<dbReference type="InterPro" id="IPR006665">
    <property type="entry name" value="OmpA-like"/>
</dbReference>
<keyword evidence="4" id="KW-0998">Cell outer membrane</keyword>
<dbReference type="eggNOG" id="COG2885">
    <property type="taxonomic scope" value="Bacteria"/>
</dbReference>
<dbReference type="PRINTS" id="PR01021">
    <property type="entry name" value="OMPADOMAIN"/>
</dbReference>
<reference evidence="8 9" key="1">
    <citation type="journal article" date="2012" name="Stand. Genomic Sci.">
        <title>Complete genome sequencing and analysis of Saprospira grandis str. Lewin, a predatory marine bacterium.</title>
        <authorList>
            <person name="Saw J.H."/>
            <person name="Yuryev A."/>
            <person name="Kanbe M."/>
            <person name="Hou S."/>
            <person name="Young A.G."/>
            <person name="Aizawa S."/>
            <person name="Alam M."/>
        </authorList>
    </citation>
    <scope>NUCLEOTIDE SEQUENCE [LARGE SCALE GENOMIC DNA]</scope>
    <source>
        <strain evidence="8 9">Lewin</strain>
    </source>
</reference>
<dbReference type="InterPro" id="IPR050330">
    <property type="entry name" value="Bact_OuterMem_StrucFunc"/>
</dbReference>
<evidence type="ECO:0000256" key="1">
    <source>
        <dbReference type="ARBA" id="ARBA00004442"/>
    </source>
</evidence>
<dbReference type="PANTHER" id="PTHR30329">
    <property type="entry name" value="STATOR ELEMENT OF FLAGELLAR MOTOR COMPLEX"/>
    <property type="match status" value="1"/>
</dbReference>
<dbReference type="CDD" id="cd07185">
    <property type="entry name" value="OmpA_C-like"/>
    <property type="match status" value="1"/>
</dbReference>
<dbReference type="AlphaFoldDB" id="H6L4Y6"/>
<dbReference type="OrthoDB" id="9805336at2"/>
<dbReference type="GO" id="GO:0007155">
    <property type="term" value="P:cell adhesion"/>
    <property type="evidence" value="ECO:0007669"/>
    <property type="project" value="InterPro"/>
</dbReference>
<dbReference type="Gene3D" id="3.30.1330.60">
    <property type="entry name" value="OmpA-like domain"/>
    <property type="match status" value="1"/>
</dbReference>
<dbReference type="GO" id="GO:0009279">
    <property type="term" value="C:cell outer membrane"/>
    <property type="evidence" value="ECO:0007669"/>
    <property type="project" value="UniProtKB-SubCell"/>
</dbReference>
<dbReference type="GO" id="GO:0005509">
    <property type="term" value="F:calcium ion binding"/>
    <property type="evidence" value="ECO:0007669"/>
    <property type="project" value="InterPro"/>
</dbReference>
<evidence type="ECO:0000259" key="7">
    <source>
        <dbReference type="PROSITE" id="PS51123"/>
    </source>
</evidence>
<evidence type="ECO:0000256" key="5">
    <source>
        <dbReference type="PROSITE-ProRule" id="PRU00473"/>
    </source>
</evidence>
<dbReference type="EMBL" id="CP002831">
    <property type="protein sequence ID" value="AFC25161.1"/>
    <property type="molecule type" value="Genomic_DNA"/>
</dbReference>
<evidence type="ECO:0000256" key="3">
    <source>
        <dbReference type="ARBA" id="ARBA00023136"/>
    </source>
</evidence>
<organism evidence="8 9">
    <name type="scientific">Saprospira grandis (strain Lewin)</name>
    <dbReference type="NCBI Taxonomy" id="984262"/>
    <lineage>
        <taxon>Bacteria</taxon>
        <taxon>Pseudomonadati</taxon>
        <taxon>Bacteroidota</taxon>
        <taxon>Saprospiria</taxon>
        <taxon>Saprospirales</taxon>
        <taxon>Saprospiraceae</taxon>
        <taxon>Saprospira</taxon>
    </lineage>
</organism>